<name>A0A1I6HX12_9RHOB</name>
<dbReference type="Proteomes" id="UP000199658">
    <property type="component" value="Unassembled WGS sequence"/>
</dbReference>
<evidence type="ECO:0000313" key="2">
    <source>
        <dbReference type="EMBL" id="SFR59006.1"/>
    </source>
</evidence>
<evidence type="ECO:0000256" key="1">
    <source>
        <dbReference type="SAM" id="Phobius"/>
    </source>
</evidence>
<keyword evidence="1" id="KW-0812">Transmembrane</keyword>
<protein>
    <submittedName>
        <fullName evidence="2">Uncharacterized protein</fullName>
    </submittedName>
</protein>
<reference evidence="3" key="1">
    <citation type="submission" date="2016-10" db="EMBL/GenBank/DDBJ databases">
        <authorList>
            <person name="Varghese N."/>
            <person name="Submissions S."/>
        </authorList>
    </citation>
    <scope>NUCLEOTIDE SEQUENCE [LARGE SCALE GENOMIC DNA]</scope>
    <source>
        <strain evidence="3">DSM 26921</strain>
    </source>
</reference>
<gene>
    <name evidence="2" type="ORF">SAMN04488002_3541</name>
</gene>
<dbReference type="RefSeq" id="WP_139229863.1">
    <property type="nucleotide sequence ID" value="NZ_FOYO01000001.1"/>
</dbReference>
<evidence type="ECO:0000313" key="3">
    <source>
        <dbReference type="Proteomes" id="UP000199658"/>
    </source>
</evidence>
<proteinExistence type="predicted"/>
<accession>A0A1I6HX12</accession>
<keyword evidence="1" id="KW-0472">Membrane</keyword>
<dbReference type="AlphaFoldDB" id="A0A1I6HX12"/>
<keyword evidence="3" id="KW-1185">Reference proteome</keyword>
<keyword evidence="1" id="KW-1133">Transmembrane helix</keyword>
<dbReference type="OrthoDB" id="7728331at2"/>
<feature type="transmembrane region" description="Helical" evidence="1">
    <location>
        <begin position="46"/>
        <end position="64"/>
    </location>
</feature>
<dbReference type="EMBL" id="FOYO01000001">
    <property type="protein sequence ID" value="SFR59006.1"/>
    <property type="molecule type" value="Genomic_DNA"/>
</dbReference>
<organism evidence="2 3">
    <name type="scientific">Litoreibacter janthinus</name>
    <dbReference type="NCBI Taxonomy" id="670154"/>
    <lineage>
        <taxon>Bacteria</taxon>
        <taxon>Pseudomonadati</taxon>
        <taxon>Pseudomonadota</taxon>
        <taxon>Alphaproteobacteria</taxon>
        <taxon>Rhodobacterales</taxon>
        <taxon>Roseobacteraceae</taxon>
        <taxon>Litoreibacter</taxon>
    </lineage>
</organism>
<feature type="transmembrane region" description="Helical" evidence="1">
    <location>
        <begin position="20"/>
        <end position="40"/>
    </location>
</feature>
<sequence>MKVTRNIPEQLVIENRPWVISLALVAGGLLFIGIGLSIFLSGELMGLVFMGLGLIPFGMLFAFARRTQVLFLGPEGKVIIRRRSLLGGSTIEHRIDEVSEAIVQSSTGDKGTTYRVALSFPHGQSAGIHPLTLVYDNFSDHRGMANIINSWLTAHRGE</sequence>
<dbReference type="STRING" id="670154.SAMN04488002_3541"/>